<dbReference type="InterPro" id="IPR019152">
    <property type="entry name" value="DUF2046"/>
</dbReference>
<feature type="region of interest" description="Disordered" evidence="2">
    <location>
        <begin position="1"/>
        <end position="21"/>
    </location>
</feature>
<evidence type="ECO:0000313" key="3">
    <source>
        <dbReference type="EMBL" id="OMJ09865.1"/>
    </source>
</evidence>
<accession>A0A1R1X5F1</accession>
<dbReference type="AlphaFoldDB" id="A0A1R1X5F1"/>
<dbReference type="Pfam" id="PF09755">
    <property type="entry name" value="DUF2046"/>
    <property type="match status" value="1"/>
</dbReference>
<evidence type="ECO:0000313" key="4">
    <source>
        <dbReference type="Proteomes" id="UP000187429"/>
    </source>
</evidence>
<feature type="coiled-coil region" evidence="1">
    <location>
        <begin position="67"/>
        <end position="116"/>
    </location>
</feature>
<keyword evidence="1" id="KW-0175">Coiled coil</keyword>
<reference evidence="4" key="1">
    <citation type="submission" date="2017-01" db="EMBL/GenBank/DDBJ databases">
        <authorList>
            <person name="Wang Y."/>
            <person name="White M."/>
            <person name="Kvist S."/>
            <person name="Moncalvo J.-M."/>
        </authorList>
    </citation>
    <scope>NUCLEOTIDE SEQUENCE [LARGE SCALE GENOMIC DNA]</scope>
    <source>
        <strain evidence="4">ID-206-W2</strain>
    </source>
</reference>
<evidence type="ECO:0000256" key="2">
    <source>
        <dbReference type="SAM" id="MobiDB-lite"/>
    </source>
</evidence>
<protein>
    <submittedName>
        <fullName evidence="3">Uncharacterized protein</fullName>
    </submittedName>
</protein>
<gene>
    <name evidence="3" type="ORF">AYI69_g10475</name>
</gene>
<sequence>MQAKTTYQTMSYQHNPSSSATDIPISQISISSASGSNHIQNSTTNSPTFSNLDEAFKNFVSFPNCELEDKDLEILLLKDEIDKLKQEKVDLENSLEQEQERLVNKLNRQFDLYNNQPIFVQNSHLHSYILHRLPNSSGLVSPGTISNSANIENNYPSFFPNDSLKSEIITLRYKQTELEKELFSACSQNQLFKAELFKLRNKLDLPTDDLTALQSPNPTLRDPSPYITPTVTNTPLLSNHIIYPAITFILSYFTY</sequence>
<organism evidence="3 4">
    <name type="scientific">Smittium culicis</name>
    <dbReference type="NCBI Taxonomy" id="133412"/>
    <lineage>
        <taxon>Eukaryota</taxon>
        <taxon>Fungi</taxon>
        <taxon>Fungi incertae sedis</taxon>
        <taxon>Zoopagomycota</taxon>
        <taxon>Kickxellomycotina</taxon>
        <taxon>Harpellomycetes</taxon>
        <taxon>Harpellales</taxon>
        <taxon>Legeriomycetaceae</taxon>
        <taxon>Smittium</taxon>
    </lineage>
</organism>
<dbReference type="OrthoDB" id="78858at2759"/>
<comment type="caution">
    <text evidence="3">The sequence shown here is derived from an EMBL/GenBank/DDBJ whole genome shotgun (WGS) entry which is preliminary data.</text>
</comment>
<proteinExistence type="predicted"/>
<dbReference type="EMBL" id="LSSM01006883">
    <property type="protein sequence ID" value="OMJ09865.1"/>
    <property type="molecule type" value="Genomic_DNA"/>
</dbReference>
<keyword evidence="4" id="KW-1185">Reference proteome</keyword>
<dbReference type="Proteomes" id="UP000187429">
    <property type="component" value="Unassembled WGS sequence"/>
</dbReference>
<name>A0A1R1X5F1_9FUNG</name>
<evidence type="ECO:0000256" key="1">
    <source>
        <dbReference type="SAM" id="Coils"/>
    </source>
</evidence>